<evidence type="ECO:0000313" key="1">
    <source>
        <dbReference type="EnsemblPlants" id="OB05G34840.1"/>
    </source>
</evidence>
<dbReference type="AlphaFoldDB" id="J3MA60"/>
<keyword evidence="2" id="KW-1185">Reference proteome</keyword>
<protein>
    <submittedName>
        <fullName evidence="1">Uncharacterized protein</fullName>
    </submittedName>
</protein>
<reference evidence="1" key="1">
    <citation type="journal article" date="2013" name="Nat. Commun.">
        <title>Whole-genome sequencing of Oryza brachyantha reveals mechanisms underlying Oryza genome evolution.</title>
        <authorList>
            <person name="Chen J."/>
            <person name="Huang Q."/>
            <person name="Gao D."/>
            <person name="Wang J."/>
            <person name="Lang Y."/>
            <person name="Liu T."/>
            <person name="Li B."/>
            <person name="Bai Z."/>
            <person name="Luis Goicoechea J."/>
            <person name="Liang C."/>
            <person name="Chen C."/>
            <person name="Zhang W."/>
            <person name="Sun S."/>
            <person name="Liao Y."/>
            <person name="Zhang X."/>
            <person name="Yang L."/>
            <person name="Song C."/>
            <person name="Wang M."/>
            <person name="Shi J."/>
            <person name="Liu G."/>
            <person name="Liu J."/>
            <person name="Zhou H."/>
            <person name="Zhou W."/>
            <person name="Yu Q."/>
            <person name="An N."/>
            <person name="Chen Y."/>
            <person name="Cai Q."/>
            <person name="Wang B."/>
            <person name="Liu B."/>
            <person name="Min J."/>
            <person name="Huang Y."/>
            <person name="Wu H."/>
            <person name="Li Z."/>
            <person name="Zhang Y."/>
            <person name="Yin Y."/>
            <person name="Song W."/>
            <person name="Jiang J."/>
            <person name="Jackson S.A."/>
            <person name="Wing R.A."/>
            <person name="Wang J."/>
            <person name="Chen M."/>
        </authorList>
    </citation>
    <scope>NUCLEOTIDE SEQUENCE [LARGE SCALE GENOMIC DNA]</scope>
    <source>
        <strain evidence="1">cv. IRGC 101232</strain>
    </source>
</reference>
<dbReference type="EnsemblPlants" id="OB05G34840.1">
    <property type="protein sequence ID" value="OB05G34840.1"/>
    <property type="gene ID" value="OB05G34840"/>
</dbReference>
<sequence>MAEGEPNKPKAKDVGVVFYAAAKVGLSSHTAVDGRVSVLGGLYGRRAVRVAMRCRVLLRVSSTAVAAAGSPSCVADFTSH</sequence>
<dbReference type="HOGENOM" id="CLU_2643111_0_0_1"/>
<dbReference type="Proteomes" id="UP000006038">
    <property type="component" value="Chromosome 5"/>
</dbReference>
<accession>J3MA60</accession>
<dbReference type="Gramene" id="OB05G34840.1">
    <property type="protein sequence ID" value="OB05G34840.1"/>
    <property type="gene ID" value="OB05G34840"/>
</dbReference>
<name>J3MA60_ORYBR</name>
<reference evidence="1" key="2">
    <citation type="submission" date="2013-04" db="UniProtKB">
        <authorList>
            <consortium name="EnsemblPlants"/>
        </authorList>
    </citation>
    <scope>IDENTIFICATION</scope>
</reference>
<evidence type="ECO:0000313" key="2">
    <source>
        <dbReference type="Proteomes" id="UP000006038"/>
    </source>
</evidence>
<organism evidence="1">
    <name type="scientific">Oryza brachyantha</name>
    <name type="common">malo sina</name>
    <dbReference type="NCBI Taxonomy" id="4533"/>
    <lineage>
        <taxon>Eukaryota</taxon>
        <taxon>Viridiplantae</taxon>
        <taxon>Streptophyta</taxon>
        <taxon>Embryophyta</taxon>
        <taxon>Tracheophyta</taxon>
        <taxon>Spermatophyta</taxon>
        <taxon>Magnoliopsida</taxon>
        <taxon>Liliopsida</taxon>
        <taxon>Poales</taxon>
        <taxon>Poaceae</taxon>
        <taxon>BOP clade</taxon>
        <taxon>Oryzoideae</taxon>
        <taxon>Oryzeae</taxon>
        <taxon>Oryzinae</taxon>
        <taxon>Oryza</taxon>
    </lineage>
</organism>
<proteinExistence type="predicted"/>